<keyword evidence="2" id="KW-1185">Reference proteome</keyword>
<evidence type="ECO:0000313" key="2">
    <source>
        <dbReference type="Proteomes" id="UP000091857"/>
    </source>
</evidence>
<name>A0ACB7HRQ0_MANES</name>
<evidence type="ECO:0000313" key="1">
    <source>
        <dbReference type="EMBL" id="KAG8655195.1"/>
    </source>
</evidence>
<dbReference type="EMBL" id="CM004390">
    <property type="protein sequence ID" value="KAG8655195.1"/>
    <property type="molecule type" value="Genomic_DNA"/>
</dbReference>
<proteinExistence type="predicted"/>
<reference evidence="2" key="1">
    <citation type="journal article" date="2016" name="Nat. Biotechnol.">
        <title>Sequencing wild and cultivated cassava and related species reveals extensive interspecific hybridization and genetic diversity.</title>
        <authorList>
            <person name="Bredeson J.V."/>
            <person name="Lyons J.B."/>
            <person name="Prochnik S.E."/>
            <person name="Wu G.A."/>
            <person name="Ha C.M."/>
            <person name="Edsinger-Gonzales E."/>
            <person name="Grimwood J."/>
            <person name="Schmutz J."/>
            <person name="Rabbi I.Y."/>
            <person name="Egesi C."/>
            <person name="Nauluvula P."/>
            <person name="Lebot V."/>
            <person name="Ndunguru J."/>
            <person name="Mkamilo G."/>
            <person name="Bart R.S."/>
            <person name="Setter T.L."/>
            <person name="Gleadow R.M."/>
            <person name="Kulakow P."/>
            <person name="Ferguson M.E."/>
            <person name="Rounsley S."/>
            <person name="Rokhsar D.S."/>
        </authorList>
    </citation>
    <scope>NUCLEOTIDE SEQUENCE [LARGE SCALE GENOMIC DNA]</scope>
    <source>
        <strain evidence="2">cv. AM560-2</strain>
    </source>
</reference>
<sequence>MQLFFFGCALGGDMKLLKKGFGWSIGMSIEAALRDPFLQLGVLAHIKPIFFIMRKSKKGLMLNAWLSDFSCCVVFRLVSRIGNNQLRVLKEILVYLSTKIVGRKGHEGEKMNNQVHSSKDVTPYANSSFLNTWKGLTFSNEYKKKKSKRHKAYGDDVELSATETEAISLEGNIDQSNREIGKNRKKKKKRKSLQINVESDVVSHKVRKRDKVGDTIEEVSKSKEDLEEFCIGVGEMMSLKKDDNMDLESNFESGVLDYKKKDKEKKSKDKNGNGRDHLDENILDHVESLWKERKQKKYQLKGDLGTKLPKVMAGMHGNESNAIEEDGGNIDSSEDVNLGAHARNDQRKDEKERKKRKRERHASDAGVIINEIDKKNVDNNNELDGNILENVEHSRKKRKKKHNVDLAVALKEHMDVKLCNESNLMGEHEGNECSIKIKVGRGKIEDCTVKKVKKKKSKSIENNSEGKGSERAQRVGKGVKHTNPFENFIPQGTCKRVRFSEEVEVFPLFNGPSTDNVQEEELVRGKRFSLEEDEMVKEAVLNYIDAHGLGEEGLTMVLNCKKYPELRNCWKEIGAALPWRPSVSVYYRAHVLFERDEKHSWTLEEYEFVHKFHEKHGSNWKTLAEALGKHRVHVKDTWRRIKVANRRRGKWSQEEYQTLFDLVNMDLRMKACEESKSSKHGMLRDNISWTAISEKLGTRATPMCCMKWYDQLTPPMVAEGKWLDVDDYRLVIALYVLDACCMEDVDWDNLLEHRSGDLCRKRWNQMVKHIGEYGNKSFADQVEILIERYCPDVLEAREAYNSKPIVP</sequence>
<gene>
    <name evidence="1" type="ORF">MANES_04G016500v8</name>
</gene>
<protein>
    <submittedName>
        <fullName evidence="1">Uncharacterized protein</fullName>
    </submittedName>
</protein>
<comment type="caution">
    <text evidence="1">The sequence shown here is derived from an EMBL/GenBank/DDBJ whole genome shotgun (WGS) entry which is preliminary data.</text>
</comment>
<accession>A0ACB7HRQ0</accession>
<organism evidence="1 2">
    <name type="scientific">Manihot esculenta</name>
    <name type="common">Cassava</name>
    <name type="synonym">Jatropha manihot</name>
    <dbReference type="NCBI Taxonomy" id="3983"/>
    <lineage>
        <taxon>Eukaryota</taxon>
        <taxon>Viridiplantae</taxon>
        <taxon>Streptophyta</taxon>
        <taxon>Embryophyta</taxon>
        <taxon>Tracheophyta</taxon>
        <taxon>Spermatophyta</taxon>
        <taxon>Magnoliopsida</taxon>
        <taxon>eudicotyledons</taxon>
        <taxon>Gunneridae</taxon>
        <taxon>Pentapetalae</taxon>
        <taxon>rosids</taxon>
        <taxon>fabids</taxon>
        <taxon>Malpighiales</taxon>
        <taxon>Euphorbiaceae</taxon>
        <taxon>Crotonoideae</taxon>
        <taxon>Manihoteae</taxon>
        <taxon>Manihot</taxon>
    </lineage>
</organism>
<dbReference type="Proteomes" id="UP000091857">
    <property type="component" value="Chromosome 4"/>
</dbReference>